<keyword evidence="9" id="KW-1185">Reference proteome</keyword>
<dbReference type="InterPro" id="IPR004107">
    <property type="entry name" value="Integrase_SAM-like_N"/>
</dbReference>
<dbReference type="PANTHER" id="PTHR30349:SF64">
    <property type="entry name" value="PROPHAGE INTEGRASE INTD-RELATED"/>
    <property type="match status" value="1"/>
</dbReference>
<proteinExistence type="inferred from homology"/>
<dbReference type="PROSITE" id="PS51898">
    <property type="entry name" value="TYR_RECOMBINASE"/>
    <property type="match status" value="1"/>
</dbReference>
<dbReference type="CDD" id="cd01189">
    <property type="entry name" value="INT_ICEBs1_C_like"/>
    <property type="match status" value="1"/>
</dbReference>
<evidence type="ECO:0000256" key="2">
    <source>
        <dbReference type="ARBA" id="ARBA00022908"/>
    </source>
</evidence>
<dbReference type="EMBL" id="CP032412">
    <property type="protein sequence ID" value="AYB47169.1"/>
    <property type="molecule type" value="Genomic_DNA"/>
</dbReference>
<name>A0A385TTQ4_PAELA</name>
<evidence type="ECO:0000256" key="5">
    <source>
        <dbReference type="PROSITE-ProRule" id="PRU01248"/>
    </source>
</evidence>
<dbReference type="PROSITE" id="PS51900">
    <property type="entry name" value="CB"/>
    <property type="match status" value="1"/>
</dbReference>
<dbReference type="Gene3D" id="1.10.150.130">
    <property type="match status" value="1"/>
</dbReference>
<feature type="domain" description="Tyr recombinase" evidence="6">
    <location>
        <begin position="193"/>
        <end position="401"/>
    </location>
</feature>
<dbReference type="InterPro" id="IPR013762">
    <property type="entry name" value="Integrase-like_cat_sf"/>
</dbReference>
<dbReference type="InterPro" id="IPR050090">
    <property type="entry name" value="Tyrosine_recombinase_XerCD"/>
</dbReference>
<comment type="similarity">
    <text evidence="1">Belongs to the 'phage' integrase family.</text>
</comment>
<reference evidence="8 9" key="1">
    <citation type="submission" date="2018-09" db="EMBL/GenBank/DDBJ databases">
        <title>Genome Sequence of Paenibacillus lautus Strain E7593-69, Azo Dye-Degrading Bacteria, Isolated from Commercial Tattoo Inks.</title>
        <authorList>
            <person name="Nho S.W."/>
            <person name="Kim S.-J."/>
            <person name="Kweon O."/>
            <person name="Cerniglia C.E."/>
        </authorList>
    </citation>
    <scope>NUCLEOTIDE SEQUENCE [LARGE SCALE GENOMIC DNA]</scope>
    <source>
        <strain evidence="8 9">E7593-69</strain>
    </source>
</reference>
<dbReference type="InterPro" id="IPR002104">
    <property type="entry name" value="Integrase_catalytic"/>
</dbReference>
<sequence>MPYARKRGCKCDKKKKCSCGATWSFTANCGKDPVTGERIQIPGSGYKTKAEALAAAKEIEIQYKNGTYVKEKKVSFREFSNEWLKHYQSLGGVSDGTVDIRRHAIQRMLKHFDKIPVPQITTKMYQDMLIKMKKPGGKNKKEGYAQETLISTHAAGQMLFEWGVIHGYIKNNPTEHSKIPRIDKQYDVMEEEGLPKYLEKEELAKFLETVRLHGSFKDYAAFYTLAYTGIRIGELAVLCEEDLFSEECQLRINKTVYNGKCKATEFKLKKPKTKTSRRIIDIDESVVEILEKQIAMQKKVKMAKRNIYYDKHNFIFANSDRNPGYPEHRNLFVRHMRKYLKLAGLNTELSPHSLRHTHASLLAEAEATIEEIMDRLGHKDDHTTRIIYLHVTKDMKKKTSRKFADLMRGI</sequence>
<dbReference type="Proteomes" id="UP000266552">
    <property type="component" value="Chromosome"/>
</dbReference>
<evidence type="ECO:0000259" key="7">
    <source>
        <dbReference type="PROSITE" id="PS51900"/>
    </source>
</evidence>
<dbReference type="PANTHER" id="PTHR30349">
    <property type="entry name" value="PHAGE INTEGRASE-RELATED"/>
    <property type="match status" value="1"/>
</dbReference>
<dbReference type="GO" id="GO:0003677">
    <property type="term" value="F:DNA binding"/>
    <property type="evidence" value="ECO:0007669"/>
    <property type="project" value="UniProtKB-UniRule"/>
</dbReference>
<dbReference type="GO" id="GO:0015074">
    <property type="term" value="P:DNA integration"/>
    <property type="evidence" value="ECO:0007669"/>
    <property type="project" value="UniProtKB-KW"/>
</dbReference>
<protein>
    <submittedName>
        <fullName evidence="8">Site-specific integrase</fullName>
    </submittedName>
</protein>
<keyword evidence="2" id="KW-0229">DNA integration</keyword>
<dbReference type="GO" id="GO:0006310">
    <property type="term" value="P:DNA recombination"/>
    <property type="evidence" value="ECO:0007669"/>
    <property type="project" value="UniProtKB-KW"/>
</dbReference>
<keyword evidence="4" id="KW-0233">DNA recombination</keyword>
<gene>
    <name evidence="8" type="ORF">D5F53_29425</name>
</gene>
<dbReference type="SUPFAM" id="SSF56349">
    <property type="entry name" value="DNA breaking-rejoining enzymes"/>
    <property type="match status" value="1"/>
</dbReference>
<dbReference type="Pfam" id="PF00589">
    <property type="entry name" value="Phage_integrase"/>
    <property type="match status" value="1"/>
</dbReference>
<dbReference type="KEGG" id="plw:D5F53_29425"/>
<evidence type="ECO:0000256" key="3">
    <source>
        <dbReference type="ARBA" id="ARBA00023125"/>
    </source>
</evidence>
<dbReference type="Pfam" id="PF14657">
    <property type="entry name" value="Arm-DNA-bind_4"/>
    <property type="match status" value="1"/>
</dbReference>
<dbReference type="InterPro" id="IPR028259">
    <property type="entry name" value="AP2-like_int_N"/>
</dbReference>
<dbReference type="AlphaFoldDB" id="A0A385TTQ4"/>
<evidence type="ECO:0000256" key="4">
    <source>
        <dbReference type="ARBA" id="ARBA00023172"/>
    </source>
</evidence>
<accession>A0A385TTQ4</accession>
<evidence type="ECO:0000259" key="6">
    <source>
        <dbReference type="PROSITE" id="PS51898"/>
    </source>
</evidence>
<organism evidence="8 9">
    <name type="scientific">Paenibacillus lautus</name>
    <name type="common">Bacillus lautus</name>
    <dbReference type="NCBI Taxonomy" id="1401"/>
    <lineage>
        <taxon>Bacteria</taxon>
        <taxon>Bacillati</taxon>
        <taxon>Bacillota</taxon>
        <taxon>Bacilli</taxon>
        <taxon>Bacillales</taxon>
        <taxon>Paenibacillaceae</taxon>
        <taxon>Paenibacillus</taxon>
    </lineage>
</organism>
<evidence type="ECO:0000313" key="8">
    <source>
        <dbReference type="EMBL" id="AYB47169.1"/>
    </source>
</evidence>
<evidence type="ECO:0000313" key="9">
    <source>
        <dbReference type="Proteomes" id="UP000266552"/>
    </source>
</evidence>
<dbReference type="InterPro" id="IPR011010">
    <property type="entry name" value="DNA_brk_join_enz"/>
</dbReference>
<dbReference type="Gene3D" id="1.10.443.10">
    <property type="entry name" value="Intergrase catalytic core"/>
    <property type="match status" value="1"/>
</dbReference>
<evidence type="ECO:0000256" key="1">
    <source>
        <dbReference type="ARBA" id="ARBA00008857"/>
    </source>
</evidence>
<dbReference type="Pfam" id="PF14659">
    <property type="entry name" value="Phage_int_SAM_3"/>
    <property type="match status" value="1"/>
</dbReference>
<keyword evidence="3 5" id="KW-0238">DNA-binding</keyword>
<dbReference type="InterPro" id="IPR044068">
    <property type="entry name" value="CB"/>
</dbReference>
<feature type="domain" description="Core-binding (CB)" evidence="7">
    <location>
        <begin position="74"/>
        <end position="164"/>
    </location>
</feature>
<dbReference type="RefSeq" id="WP_119850657.1">
    <property type="nucleotide sequence ID" value="NZ_CP032412.1"/>
</dbReference>
<dbReference type="InterPro" id="IPR010998">
    <property type="entry name" value="Integrase_recombinase_N"/>
</dbReference>